<dbReference type="PANTHER" id="PTHR11835:SF42">
    <property type="entry name" value="ISOCITRATE DEHYDROGENASE [NAD] SUBUNIT BETA, MITOCHONDRIAL"/>
    <property type="match status" value="1"/>
</dbReference>
<feature type="domain" description="Isopropylmalate dehydrogenase-like" evidence="3">
    <location>
        <begin position="55"/>
        <end position="381"/>
    </location>
</feature>
<dbReference type="GO" id="GO:0006099">
    <property type="term" value="P:tricarboxylic acid cycle"/>
    <property type="evidence" value="ECO:0007669"/>
    <property type="project" value="UniProtKB-KW"/>
</dbReference>
<name>A0A8I6S8L3_CIMLE</name>
<dbReference type="OrthoDB" id="419183at2759"/>
<evidence type="ECO:0000256" key="1">
    <source>
        <dbReference type="ARBA" id="ARBA00007769"/>
    </source>
</evidence>
<dbReference type="PANTHER" id="PTHR11835">
    <property type="entry name" value="DECARBOXYLATING DEHYDROGENASES-ISOCITRATE, ISOPROPYLMALATE, TARTRATE"/>
    <property type="match status" value="1"/>
</dbReference>
<dbReference type="GeneID" id="106672018"/>
<organism evidence="4 5">
    <name type="scientific">Cimex lectularius</name>
    <name type="common">Bed bug</name>
    <name type="synonym">Acanthia lectularia</name>
    <dbReference type="NCBI Taxonomy" id="79782"/>
    <lineage>
        <taxon>Eukaryota</taxon>
        <taxon>Metazoa</taxon>
        <taxon>Ecdysozoa</taxon>
        <taxon>Arthropoda</taxon>
        <taxon>Hexapoda</taxon>
        <taxon>Insecta</taxon>
        <taxon>Pterygota</taxon>
        <taxon>Neoptera</taxon>
        <taxon>Paraneoptera</taxon>
        <taxon>Hemiptera</taxon>
        <taxon>Heteroptera</taxon>
        <taxon>Panheteroptera</taxon>
        <taxon>Cimicomorpha</taxon>
        <taxon>Cimicidae</taxon>
        <taxon>Cimex</taxon>
    </lineage>
</organism>
<comment type="similarity">
    <text evidence="1">Belongs to the isocitrate and isopropylmalate dehydrogenases family.</text>
</comment>
<evidence type="ECO:0000259" key="3">
    <source>
        <dbReference type="SMART" id="SM01329"/>
    </source>
</evidence>
<dbReference type="KEGG" id="clec:106672018"/>
<dbReference type="OMA" id="MAILMEV"/>
<dbReference type="Gene3D" id="3.40.718.10">
    <property type="entry name" value="Isopropylmalate Dehydrogenase"/>
    <property type="match status" value="1"/>
</dbReference>
<evidence type="ECO:0000313" key="5">
    <source>
        <dbReference type="Proteomes" id="UP000494040"/>
    </source>
</evidence>
<dbReference type="GO" id="GO:0006102">
    <property type="term" value="P:isocitrate metabolic process"/>
    <property type="evidence" value="ECO:0007669"/>
    <property type="project" value="TreeGrafter"/>
</dbReference>
<sequence length="415" mass="46639">MLRILKRYRDCFRRSFSSEAPSDWHRSSPFPYYDPWFSRSTRGDMPRTKTGGKYTVSAVPGVGIGVEMMAILMEVFDCMGAPINFEMMPILSNELEFKNAMLSVRRNGVAIKGNIEEKTPMQFAGRELLTKNSIFRKELDLFVNVTHIKSFRALRNLVKAKKDIDIVIMRSNHEGEFFLLEHSPMKNLIENYKVSTSYNADRLARYAFEYAMCYKRSKITLAKNVETAPKCGKLFDESVSKIAKLYPKIKFESLSETAVITTLFKNPEKFDLILCSGLTGSLIAPMLLGLIGGVTLGCFGEISERYIVFEPAGRIRGTKLMKKNVANPTPFLLAGASVLNAVGAELYADYLVDGLDETFRQGVRTADIGGKATTSDFIKALIDNIKHKVPSVLCKHDLPLAKNKIIIPPYLHPEK</sequence>
<dbReference type="RefSeq" id="XP_014258568.1">
    <property type="nucleotide sequence ID" value="XM_014403082.2"/>
</dbReference>
<evidence type="ECO:0000313" key="4">
    <source>
        <dbReference type="EnsemblMetazoa" id="XP_014258568.1"/>
    </source>
</evidence>
<protein>
    <recommendedName>
        <fullName evidence="3">Isopropylmalate dehydrogenase-like domain-containing protein</fullName>
    </recommendedName>
</protein>
<reference evidence="4" key="1">
    <citation type="submission" date="2022-01" db="UniProtKB">
        <authorList>
            <consortium name="EnsemblMetazoa"/>
        </authorList>
    </citation>
    <scope>IDENTIFICATION</scope>
</reference>
<dbReference type="EnsemblMetazoa" id="XM_014403082.2">
    <property type="protein sequence ID" value="XP_014258568.1"/>
    <property type="gene ID" value="LOC106672018"/>
</dbReference>
<dbReference type="Proteomes" id="UP000494040">
    <property type="component" value="Unassembled WGS sequence"/>
</dbReference>
<accession>A0A8I6S8L3</accession>
<dbReference type="AlphaFoldDB" id="A0A8I6S8L3"/>
<dbReference type="InterPro" id="IPR024084">
    <property type="entry name" value="IsoPropMal-DH-like_dom"/>
</dbReference>
<keyword evidence="5" id="KW-1185">Reference proteome</keyword>
<dbReference type="Pfam" id="PF00180">
    <property type="entry name" value="Iso_dh"/>
    <property type="match status" value="1"/>
</dbReference>
<evidence type="ECO:0000256" key="2">
    <source>
        <dbReference type="ARBA" id="ARBA00022532"/>
    </source>
</evidence>
<dbReference type="SMART" id="SM01329">
    <property type="entry name" value="Iso_dh"/>
    <property type="match status" value="1"/>
</dbReference>
<keyword evidence="2" id="KW-0816">Tricarboxylic acid cycle</keyword>
<proteinExistence type="inferred from homology"/>
<dbReference type="SUPFAM" id="SSF53659">
    <property type="entry name" value="Isocitrate/Isopropylmalate dehydrogenase-like"/>
    <property type="match status" value="1"/>
</dbReference>
<dbReference type="GO" id="GO:0005739">
    <property type="term" value="C:mitochondrion"/>
    <property type="evidence" value="ECO:0007669"/>
    <property type="project" value="TreeGrafter"/>
</dbReference>